<dbReference type="InterPro" id="IPR031329">
    <property type="entry name" value="NEUT/ALK_ceramidase_N"/>
</dbReference>
<sequence>MCQSLMSSNSNYNAYLHRKAGAAQVDVTPDTPQFLFGYPHCERTSTSVHDPLLASAIYLSDGQSGTLFVAVDVIFLTKEQVAEARGEISQQTGMPAEHIMITATHTHSGPITMSMLSNSEDRVVPKPDPTYLRKLINGIVDAGTQAFKYAQPAEVGLVVSEVHGLGTNRHNPAGPSIPELPVLVARSTQDQSLIGLMCICSMHPTVLHEDSTCISGDFPSLARQYLQSQEGLNDLVVVYHMGAAGNQSPRHVTRSNTLEEATRLGTILGKAFKSALENVEYVSDWNLACKVEYADLRLREFPSIPEATVALEEASAFLEHLRTSNAEKTEIRTAECSWFGAQETLTLARSHLDGRLEDAVRTCLPAEIQIVTIDSWSFVGWPGEVFVEYALELRQRYPEAHLITLANGELQGYLVTPEAVESKCYEASNAVFASPDSPRRLLDITTEMLHTLSTANAGPDA</sequence>
<dbReference type="EMBL" id="CP036263">
    <property type="protein sequence ID" value="QDT00363.1"/>
    <property type="molecule type" value="Genomic_DNA"/>
</dbReference>
<name>A0A517MZQ7_9BACT</name>
<reference evidence="2 3" key="1">
    <citation type="submission" date="2019-02" db="EMBL/GenBank/DDBJ databases">
        <title>Deep-cultivation of Planctomycetes and their phenomic and genomic characterization uncovers novel biology.</title>
        <authorList>
            <person name="Wiegand S."/>
            <person name="Jogler M."/>
            <person name="Boedeker C."/>
            <person name="Pinto D."/>
            <person name="Vollmers J."/>
            <person name="Rivas-Marin E."/>
            <person name="Kohn T."/>
            <person name="Peeters S.H."/>
            <person name="Heuer A."/>
            <person name="Rast P."/>
            <person name="Oberbeckmann S."/>
            <person name="Bunk B."/>
            <person name="Jeske O."/>
            <person name="Meyerdierks A."/>
            <person name="Storesund J.E."/>
            <person name="Kallscheuer N."/>
            <person name="Luecker S."/>
            <person name="Lage O.M."/>
            <person name="Pohl T."/>
            <person name="Merkel B.J."/>
            <person name="Hornburger P."/>
            <person name="Mueller R.-W."/>
            <person name="Bruemmer F."/>
            <person name="Labrenz M."/>
            <person name="Spormann A.M."/>
            <person name="Op den Camp H."/>
            <person name="Overmann J."/>
            <person name="Amann R."/>
            <person name="Jetten M.S.M."/>
            <person name="Mascher T."/>
            <person name="Medema M.H."/>
            <person name="Devos D.P."/>
            <person name="Kaster A.-K."/>
            <person name="Ovreas L."/>
            <person name="Rohde M."/>
            <person name="Galperin M.Y."/>
            <person name="Jogler C."/>
        </authorList>
    </citation>
    <scope>NUCLEOTIDE SEQUENCE [LARGE SCALE GENOMIC DNA]</scope>
    <source>
        <strain evidence="2 3">HG15A2</strain>
    </source>
</reference>
<evidence type="ECO:0000313" key="2">
    <source>
        <dbReference type="EMBL" id="QDT00363.1"/>
    </source>
</evidence>
<dbReference type="KEGG" id="amob:HG15A2_36990"/>
<proteinExistence type="predicted"/>
<dbReference type="Pfam" id="PF04734">
    <property type="entry name" value="Ceramidase_alk"/>
    <property type="match status" value="1"/>
</dbReference>
<feature type="domain" description="Neutral/alkaline non-lysosomal ceramidase N-terminal" evidence="1">
    <location>
        <begin position="20"/>
        <end position="230"/>
    </location>
</feature>
<dbReference type="OrthoDB" id="622550at2"/>
<evidence type="ECO:0000259" key="1">
    <source>
        <dbReference type="Pfam" id="PF04734"/>
    </source>
</evidence>
<accession>A0A517MZQ7</accession>
<keyword evidence="3" id="KW-1185">Reference proteome</keyword>
<gene>
    <name evidence="2" type="ORF">HG15A2_36990</name>
</gene>
<dbReference type="AlphaFoldDB" id="A0A517MZQ7"/>
<evidence type="ECO:0000313" key="3">
    <source>
        <dbReference type="Proteomes" id="UP000319852"/>
    </source>
</evidence>
<organism evidence="2 3">
    <name type="scientific">Adhaeretor mobilis</name>
    <dbReference type="NCBI Taxonomy" id="1930276"/>
    <lineage>
        <taxon>Bacteria</taxon>
        <taxon>Pseudomonadati</taxon>
        <taxon>Planctomycetota</taxon>
        <taxon>Planctomycetia</taxon>
        <taxon>Pirellulales</taxon>
        <taxon>Lacipirellulaceae</taxon>
        <taxon>Adhaeretor</taxon>
    </lineage>
</organism>
<dbReference type="Proteomes" id="UP000319852">
    <property type="component" value="Chromosome"/>
</dbReference>
<protein>
    <submittedName>
        <fullName evidence="2">Neutral/alkaline non-lysosomal ceramidase</fullName>
    </submittedName>
</protein>